<dbReference type="AlphaFoldDB" id="A0A0E9QBM5"/>
<reference evidence="1" key="1">
    <citation type="submission" date="2014-11" db="EMBL/GenBank/DDBJ databases">
        <authorList>
            <person name="Amaro Gonzalez C."/>
        </authorList>
    </citation>
    <scope>NUCLEOTIDE SEQUENCE</scope>
</reference>
<protein>
    <submittedName>
        <fullName evidence="1">Uncharacterized protein</fullName>
    </submittedName>
</protein>
<sequence length="48" mass="5404">MKRCGGMKLIFSACKKGVCFIVTIKHGFYSWTIIYSMAHCLDCNGINI</sequence>
<proteinExistence type="predicted"/>
<reference evidence="1" key="2">
    <citation type="journal article" date="2015" name="Fish Shellfish Immunol.">
        <title>Early steps in the European eel (Anguilla anguilla)-Vibrio vulnificus interaction in the gills: Role of the RtxA13 toxin.</title>
        <authorList>
            <person name="Callol A."/>
            <person name="Pajuelo D."/>
            <person name="Ebbesson L."/>
            <person name="Teles M."/>
            <person name="MacKenzie S."/>
            <person name="Amaro C."/>
        </authorList>
    </citation>
    <scope>NUCLEOTIDE SEQUENCE</scope>
</reference>
<name>A0A0E9QBM5_ANGAN</name>
<organism evidence="1">
    <name type="scientific">Anguilla anguilla</name>
    <name type="common">European freshwater eel</name>
    <name type="synonym">Muraena anguilla</name>
    <dbReference type="NCBI Taxonomy" id="7936"/>
    <lineage>
        <taxon>Eukaryota</taxon>
        <taxon>Metazoa</taxon>
        <taxon>Chordata</taxon>
        <taxon>Craniata</taxon>
        <taxon>Vertebrata</taxon>
        <taxon>Euteleostomi</taxon>
        <taxon>Actinopterygii</taxon>
        <taxon>Neopterygii</taxon>
        <taxon>Teleostei</taxon>
        <taxon>Anguilliformes</taxon>
        <taxon>Anguillidae</taxon>
        <taxon>Anguilla</taxon>
    </lineage>
</organism>
<accession>A0A0E9QBM5</accession>
<dbReference type="EMBL" id="GBXM01095069">
    <property type="protein sequence ID" value="JAH13508.1"/>
    <property type="molecule type" value="Transcribed_RNA"/>
</dbReference>
<evidence type="ECO:0000313" key="1">
    <source>
        <dbReference type="EMBL" id="JAH13508.1"/>
    </source>
</evidence>